<sequence length="502" mass="55362">MDYLNITTDYGIYSVPNTIEVVINILLTINAPKAPEQKVRNPVAVALVIDKSGSMEDARKLEYAKIAGKSLIEKLESRDKLSIIAFDANVSILVPIAFVNNKKHLESMINLIQPGSTTYISGGLEAGLNQIEGTKLDGIKRVILLSDGQANVGVQNPEGIAAIAAAHRPNGLSVSTIGLGLNYNENIMQLLAQRGGGQYYYCGEAEDLPNVFDTELLLAKNTVTRRTSALIEPADCVSEVKILGLPTRKQGNETRVDVSDLTSEEERQILIQLNVKPNAQSQQKSDKTYEHETIAEPTRLELGQIRLQFSRTEGGAAEEIEIPLFILVDGDEDRREAHNGDEKPTFSVTGEISSGGRSHVQSIEKVAEFVMAAEASAARTQAIQEVERGNVNVAKVIINNTRQRQFAIQQATIYPPMMSDQRKQLQAEENKILTQSSTSQTNVSAASLANFMSLRQIEPKQQQNGRISPTSTKRYLSHRRCWMKLKLRSNKLWGTKNSPHIC</sequence>
<dbReference type="OrthoDB" id="299997at2759"/>
<dbReference type="Gene3D" id="3.40.50.410">
    <property type="entry name" value="von Willebrand factor, type A domain"/>
    <property type="match status" value="1"/>
</dbReference>
<dbReference type="InterPro" id="IPR051266">
    <property type="entry name" value="CLCR"/>
</dbReference>
<organism evidence="2 3">
    <name type="scientific">Streblomastix strix</name>
    <dbReference type="NCBI Taxonomy" id="222440"/>
    <lineage>
        <taxon>Eukaryota</taxon>
        <taxon>Metamonada</taxon>
        <taxon>Preaxostyla</taxon>
        <taxon>Oxymonadida</taxon>
        <taxon>Streblomastigidae</taxon>
        <taxon>Streblomastix</taxon>
    </lineage>
</organism>
<accession>A0A5J4X444</accession>
<gene>
    <name evidence="2" type="ORF">EZS28_002740</name>
</gene>
<dbReference type="Proteomes" id="UP000324800">
    <property type="component" value="Unassembled WGS sequence"/>
</dbReference>
<evidence type="ECO:0000313" key="3">
    <source>
        <dbReference type="Proteomes" id="UP000324800"/>
    </source>
</evidence>
<dbReference type="SUPFAM" id="SSF53300">
    <property type="entry name" value="vWA-like"/>
    <property type="match status" value="1"/>
</dbReference>
<evidence type="ECO:0000259" key="1">
    <source>
        <dbReference type="PROSITE" id="PS50234"/>
    </source>
</evidence>
<dbReference type="SMART" id="SM00327">
    <property type="entry name" value="VWA"/>
    <property type="match status" value="1"/>
</dbReference>
<dbReference type="PANTHER" id="PTHR10579:SF43">
    <property type="entry name" value="ZINC FINGER (C3HC4-TYPE RING FINGER) FAMILY PROTEIN"/>
    <property type="match status" value="1"/>
</dbReference>
<name>A0A5J4X444_9EUKA</name>
<comment type="caution">
    <text evidence="2">The sequence shown here is derived from an EMBL/GenBank/DDBJ whole genome shotgun (WGS) entry which is preliminary data.</text>
</comment>
<dbReference type="PROSITE" id="PS50234">
    <property type="entry name" value="VWFA"/>
    <property type="match status" value="1"/>
</dbReference>
<proteinExistence type="predicted"/>
<reference evidence="2 3" key="1">
    <citation type="submission" date="2019-03" db="EMBL/GenBank/DDBJ databases">
        <title>Single cell metagenomics reveals metabolic interactions within the superorganism composed of flagellate Streblomastix strix and complex community of Bacteroidetes bacteria on its surface.</title>
        <authorList>
            <person name="Treitli S.C."/>
            <person name="Kolisko M."/>
            <person name="Husnik F."/>
            <person name="Keeling P."/>
            <person name="Hampl V."/>
        </authorList>
    </citation>
    <scope>NUCLEOTIDE SEQUENCE [LARGE SCALE GENOMIC DNA]</scope>
    <source>
        <strain evidence="2">ST1C</strain>
    </source>
</reference>
<dbReference type="Pfam" id="PF00092">
    <property type="entry name" value="VWA"/>
    <property type="match status" value="1"/>
</dbReference>
<dbReference type="InterPro" id="IPR002035">
    <property type="entry name" value="VWF_A"/>
</dbReference>
<dbReference type="InterPro" id="IPR036465">
    <property type="entry name" value="vWFA_dom_sf"/>
</dbReference>
<evidence type="ECO:0000313" key="2">
    <source>
        <dbReference type="EMBL" id="KAA6401733.1"/>
    </source>
</evidence>
<dbReference type="PANTHER" id="PTHR10579">
    <property type="entry name" value="CALCIUM-ACTIVATED CHLORIDE CHANNEL REGULATOR"/>
    <property type="match status" value="1"/>
</dbReference>
<protein>
    <submittedName>
        <fullName evidence="2">Putative Ca-activated chloride channel family protein</fullName>
    </submittedName>
</protein>
<dbReference type="EMBL" id="SNRW01000341">
    <property type="protein sequence ID" value="KAA6401733.1"/>
    <property type="molecule type" value="Genomic_DNA"/>
</dbReference>
<dbReference type="AlphaFoldDB" id="A0A5J4X444"/>
<feature type="domain" description="VWFA" evidence="1">
    <location>
        <begin position="44"/>
        <end position="216"/>
    </location>
</feature>